<evidence type="ECO:0000313" key="8">
    <source>
        <dbReference type="EMBL" id="MEK8029728.1"/>
    </source>
</evidence>
<reference evidence="8 9" key="1">
    <citation type="submission" date="2024-04" db="EMBL/GenBank/DDBJ databases">
        <title>Novel species of the genus Ideonella isolated from streams.</title>
        <authorList>
            <person name="Lu H."/>
        </authorList>
    </citation>
    <scope>NUCLEOTIDE SEQUENCE [LARGE SCALE GENOMIC DNA]</scope>
    <source>
        <strain evidence="8 9">DXS29W</strain>
    </source>
</reference>
<dbReference type="InterPro" id="IPR014776">
    <property type="entry name" value="4pyrrole_Mease_sub2"/>
</dbReference>
<dbReference type="RefSeq" id="WP_341424062.1">
    <property type="nucleotide sequence ID" value="NZ_JBBUTG010000001.1"/>
</dbReference>
<gene>
    <name evidence="8" type="primary">cobA</name>
    <name evidence="8" type="ORF">AACH06_02750</name>
</gene>
<dbReference type="InterPro" id="IPR035996">
    <property type="entry name" value="4pyrrol_Methylase_sf"/>
</dbReference>
<name>A0ABU9BMH4_9BURK</name>
<comment type="caution">
    <text evidence="8">The sequence shown here is derived from an EMBL/GenBank/DDBJ whole genome shotgun (WGS) entry which is preliminary data.</text>
</comment>
<evidence type="ECO:0000256" key="1">
    <source>
        <dbReference type="ARBA" id="ARBA00012162"/>
    </source>
</evidence>
<dbReference type="SUPFAM" id="SSF53790">
    <property type="entry name" value="Tetrapyrrole methylase"/>
    <property type="match status" value="1"/>
</dbReference>
<comment type="pathway">
    <text evidence="6">Porphyrin-containing compound metabolism; siroheme biosynthesis; precorrin-2 from uroporphyrinogen III: step 1/1.</text>
</comment>
<dbReference type="Gene3D" id="3.40.1010.10">
    <property type="entry name" value="Cobalt-precorrin-4 Transmethylase, Domain 1"/>
    <property type="match status" value="1"/>
</dbReference>
<proteinExistence type="predicted"/>
<protein>
    <recommendedName>
        <fullName evidence="1">uroporphyrinogen-III C-methyltransferase</fullName>
        <ecNumber evidence="1">2.1.1.107</ecNumber>
    </recommendedName>
</protein>
<dbReference type="EC" id="2.1.1.107" evidence="1"/>
<organism evidence="8 9">
    <name type="scientific">Ideonella lacteola</name>
    <dbReference type="NCBI Taxonomy" id="2984193"/>
    <lineage>
        <taxon>Bacteria</taxon>
        <taxon>Pseudomonadati</taxon>
        <taxon>Pseudomonadota</taxon>
        <taxon>Betaproteobacteria</taxon>
        <taxon>Burkholderiales</taxon>
        <taxon>Sphaerotilaceae</taxon>
        <taxon>Ideonella</taxon>
    </lineage>
</organism>
<dbReference type="GO" id="GO:0032259">
    <property type="term" value="P:methylation"/>
    <property type="evidence" value="ECO:0007669"/>
    <property type="project" value="UniProtKB-KW"/>
</dbReference>
<accession>A0ABU9BMH4</accession>
<dbReference type="PANTHER" id="PTHR45790:SF1">
    <property type="entry name" value="SIROHEME SYNTHASE"/>
    <property type="match status" value="1"/>
</dbReference>
<keyword evidence="3 8" id="KW-0808">Transferase</keyword>
<dbReference type="Gene3D" id="3.30.950.10">
    <property type="entry name" value="Methyltransferase, Cobalt-precorrin-4 Transmethylase, Domain 2"/>
    <property type="match status" value="1"/>
</dbReference>
<sequence length="261" mass="27474">MPPAPGFQRDARHGIVYIVGAGPGPADLLSLRALDRIQRAEVVVHDRLVGDEVMALLPQAAQRIYVGKASGRHVMPQEQIHAVLVEHARAGRCVVRLKGGDPHIFGRGGEEVQAMQAAGIACEVVPGISAANGCAAVAGIPLTHRDLARTCTLLPGHLADRSADLDWASLARPGQTLVFYMGVERVAHIATQLMAHGMPEQTPAAIVRDGTRATEEVLATGLAALAHMAPAHGPRPGLLIVGQTVGLSPHYRTTGPSPVRR</sequence>
<evidence type="ECO:0000256" key="4">
    <source>
        <dbReference type="ARBA" id="ARBA00022691"/>
    </source>
</evidence>
<dbReference type="NCBIfam" id="NF004790">
    <property type="entry name" value="PRK06136.1"/>
    <property type="match status" value="1"/>
</dbReference>
<evidence type="ECO:0000259" key="7">
    <source>
        <dbReference type="Pfam" id="PF00590"/>
    </source>
</evidence>
<keyword evidence="2 8" id="KW-0489">Methyltransferase</keyword>
<evidence type="ECO:0000313" key="9">
    <source>
        <dbReference type="Proteomes" id="UP001371218"/>
    </source>
</evidence>
<dbReference type="NCBIfam" id="TIGR01469">
    <property type="entry name" value="cobA_cysG_Cterm"/>
    <property type="match status" value="1"/>
</dbReference>
<keyword evidence="9" id="KW-1185">Reference proteome</keyword>
<evidence type="ECO:0000256" key="6">
    <source>
        <dbReference type="ARBA" id="ARBA00025705"/>
    </source>
</evidence>
<dbReference type="CDD" id="cd11642">
    <property type="entry name" value="SUMT"/>
    <property type="match status" value="1"/>
</dbReference>
<dbReference type="Pfam" id="PF00590">
    <property type="entry name" value="TP_methylase"/>
    <property type="match status" value="1"/>
</dbReference>
<keyword evidence="5" id="KW-0627">Porphyrin biosynthesis</keyword>
<dbReference type="InterPro" id="IPR014777">
    <property type="entry name" value="4pyrrole_Mease_sub1"/>
</dbReference>
<dbReference type="InterPro" id="IPR006366">
    <property type="entry name" value="CobA/CysG_C"/>
</dbReference>
<dbReference type="InterPro" id="IPR050161">
    <property type="entry name" value="Siro_Cobalamin_biosynth"/>
</dbReference>
<dbReference type="InterPro" id="IPR000878">
    <property type="entry name" value="4pyrrol_Mease"/>
</dbReference>
<dbReference type="EMBL" id="JBBUTG010000001">
    <property type="protein sequence ID" value="MEK8029728.1"/>
    <property type="molecule type" value="Genomic_DNA"/>
</dbReference>
<evidence type="ECO:0000256" key="5">
    <source>
        <dbReference type="ARBA" id="ARBA00023244"/>
    </source>
</evidence>
<dbReference type="PANTHER" id="PTHR45790">
    <property type="entry name" value="SIROHEME SYNTHASE-RELATED"/>
    <property type="match status" value="1"/>
</dbReference>
<evidence type="ECO:0000256" key="3">
    <source>
        <dbReference type="ARBA" id="ARBA00022679"/>
    </source>
</evidence>
<keyword evidence="4" id="KW-0949">S-adenosyl-L-methionine</keyword>
<feature type="domain" description="Tetrapyrrole methylase" evidence="7">
    <location>
        <begin position="16"/>
        <end position="225"/>
    </location>
</feature>
<dbReference type="Proteomes" id="UP001371218">
    <property type="component" value="Unassembled WGS sequence"/>
</dbReference>
<dbReference type="GO" id="GO:0004851">
    <property type="term" value="F:uroporphyrin-III C-methyltransferase activity"/>
    <property type="evidence" value="ECO:0007669"/>
    <property type="project" value="UniProtKB-EC"/>
</dbReference>
<evidence type="ECO:0000256" key="2">
    <source>
        <dbReference type="ARBA" id="ARBA00022603"/>
    </source>
</evidence>